<evidence type="ECO:0000313" key="12">
    <source>
        <dbReference type="Proteomes" id="UP001054820"/>
    </source>
</evidence>
<dbReference type="Proteomes" id="UP001054820">
    <property type="component" value="Chromosome"/>
</dbReference>
<evidence type="ECO:0000256" key="5">
    <source>
        <dbReference type="ARBA" id="ARBA00022781"/>
    </source>
</evidence>
<evidence type="ECO:0000313" key="11">
    <source>
        <dbReference type="EMBL" id="BCN94436.1"/>
    </source>
</evidence>
<keyword evidence="10" id="KW-1003">Cell membrane</keyword>
<dbReference type="CDD" id="cd12151">
    <property type="entry name" value="F1-ATPase_gamma"/>
    <property type="match status" value="1"/>
</dbReference>
<keyword evidence="8 10" id="KW-0139">CF(1)</keyword>
<keyword evidence="9 10" id="KW-0066">ATP synthesis</keyword>
<organism evidence="11 12">
    <name type="scientific">Thiomicrorhabdus immobilis</name>
    <dbReference type="NCBI Taxonomy" id="2791037"/>
    <lineage>
        <taxon>Bacteria</taxon>
        <taxon>Pseudomonadati</taxon>
        <taxon>Pseudomonadota</taxon>
        <taxon>Gammaproteobacteria</taxon>
        <taxon>Thiotrichales</taxon>
        <taxon>Piscirickettsiaceae</taxon>
        <taxon>Thiomicrorhabdus</taxon>
    </lineage>
</organism>
<dbReference type="PRINTS" id="PR00126">
    <property type="entry name" value="ATPASEGAMMA"/>
</dbReference>
<dbReference type="Gene3D" id="1.10.287.80">
    <property type="entry name" value="ATP synthase, gamma subunit, helix hairpin domain"/>
    <property type="match status" value="1"/>
</dbReference>
<evidence type="ECO:0000256" key="4">
    <source>
        <dbReference type="ARBA" id="ARBA00022448"/>
    </source>
</evidence>
<evidence type="ECO:0000256" key="8">
    <source>
        <dbReference type="ARBA" id="ARBA00023196"/>
    </source>
</evidence>
<dbReference type="Pfam" id="PF00231">
    <property type="entry name" value="ATP-synt"/>
    <property type="match status" value="1"/>
</dbReference>
<reference evidence="11" key="1">
    <citation type="journal article" date="2022" name="Arch. Microbiol.">
        <title>Thiomicrorhabdus immobilis sp. nov., a mesophilic sulfur-oxidizing bacterium isolated from sediment of a brackish lake in northern Japan.</title>
        <authorList>
            <person name="Kojima H."/>
            <person name="Mochizuki J."/>
            <person name="Kanda M."/>
            <person name="Watanabe T."/>
            <person name="Fukui M."/>
        </authorList>
    </citation>
    <scope>NUCLEOTIDE SEQUENCE</scope>
    <source>
        <strain evidence="11">Am19</strain>
    </source>
</reference>
<dbReference type="InterPro" id="IPR035968">
    <property type="entry name" value="ATP_synth_F1_ATPase_gsu"/>
</dbReference>
<name>A0ABM7MG09_9GAMM</name>
<keyword evidence="5 10" id="KW-0375">Hydrogen ion transport</keyword>
<protein>
    <recommendedName>
        <fullName evidence="10">ATP synthase gamma chain</fullName>
    </recommendedName>
    <alternativeName>
        <fullName evidence="10">ATP synthase F1 sector gamma subunit</fullName>
    </alternativeName>
    <alternativeName>
        <fullName evidence="10">F-ATPase gamma subunit</fullName>
    </alternativeName>
</protein>
<proteinExistence type="inferred from homology"/>
<keyword evidence="4 10" id="KW-0813">Transport</keyword>
<dbReference type="RefSeq" id="WP_237261896.1">
    <property type="nucleotide sequence ID" value="NZ_AP024202.1"/>
</dbReference>
<evidence type="ECO:0000256" key="10">
    <source>
        <dbReference type="HAMAP-Rule" id="MF_00815"/>
    </source>
</evidence>
<evidence type="ECO:0000256" key="9">
    <source>
        <dbReference type="ARBA" id="ARBA00023310"/>
    </source>
</evidence>
<dbReference type="EMBL" id="AP024202">
    <property type="protein sequence ID" value="BCN94436.1"/>
    <property type="molecule type" value="Genomic_DNA"/>
</dbReference>
<evidence type="ECO:0000256" key="2">
    <source>
        <dbReference type="ARBA" id="ARBA00004170"/>
    </source>
</evidence>
<comment type="similarity">
    <text evidence="3 10">Belongs to the ATPase gamma chain family.</text>
</comment>
<dbReference type="Gene3D" id="3.40.1380.10">
    <property type="match status" value="1"/>
</dbReference>
<evidence type="ECO:0000256" key="6">
    <source>
        <dbReference type="ARBA" id="ARBA00023065"/>
    </source>
</evidence>
<dbReference type="NCBIfam" id="TIGR01146">
    <property type="entry name" value="ATPsyn_F1gamma"/>
    <property type="match status" value="1"/>
</dbReference>
<accession>A0ABM7MG09</accession>
<keyword evidence="12" id="KW-1185">Reference proteome</keyword>
<comment type="subcellular location">
    <subcellularLocation>
        <location evidence="10">Cell membrane</location>
        <topology evidence="10">Peripheral membrane protein</topology>
    </subcellularLocation>
    <subcellularLocation>
        <location evidence="2">Membrane</location>
        <topology evidence="2">Peripheral membrane protein</topology>
    </subcellularLocation>
</comment>
<dbReference type="HAMAP" id="MF_00815">
    <property type="entry name" value="ATP_synth_gamma_bact"/>
    <property type="match status" value="1"/>
</dbReference>
<evidence type="ECO:0000256" key="7">
    <source>
        <dbReference type="ARBA" id="ARBA00023136"/>
    </source>
</evidence>
<dbReference type="InterPro" id="IPR000131">
    <property type="entry name" value="ATP_synth_F1_gsu"/>
</dbReference>
<keyword evidence="6 10" id="KW-0406">Ion transport</keyword>
<sequence length="287" mass="31337">MAGGSKEIRAKIGSVTNTKKITKAMEMVAASKMRKAQARMEATKPYVEKVKRVIGHVAGAHPEYKHPYTQVRAQVKRVGLIMISSDRGLCGGLNSNLFRKALPLLKQWNEQGIEVELALVGNKAQTFFRSYGGNVVATVSDLGDTPHIEDLVGTIKVVLDKFDAGEIDEVYLASNEFVNTMAQNPTINKLVPLEAEEKTDAGHWDYLYEPDAKSALDLLMRRYVEATVFGSVVENAACEQGARMMAMKNATDNAGEMINELKLSYNKARQAAITAEISEIVAGTAAV</sequence>
<dbReference type="SUPFAM" id="SSF52943">
    <property type="entry name" value="ATP synthase (F1-ATPase), gamma subunit"/>
    <property type="match status" value="1"/>
</dbReference>
<dbReference type="NCBIfam" id="NF004144">
    <property type="entry name" value="PRK05621.1-1"/>
    <property type="match status" value="1"/>
</dbReference>
<gene>
    <name evidence="10 11" type="primary">atpG</name>
    <name evidence="11" type="ORF">THMIRHAM_22210</name>
</gene>
<evidence type="ECO:0000256" key="1">
    <source>
        <dbReference type="ARBA" id="ARBA00003456"/>
    </source>
</evidence>
<dbReference type="PANTHER" id="PTHR11693">
    <property type="entry name" value="ATP SYNTHASE GAMMA CHAIN"/>
    <property type="match status" value="1"/>
</dbReference>
<keyword evidence="7 10" id="KW-0472">Membrane</keyword>
<dbReference type="PANTHER" id="PTHR11693:SF22">
    <property type="entry name" value="ATP SYNTHASE SUBUNIT GAMMA, MITOCHONDRIAL"/>
    <property type="match status" value="1"/>
</dbReference>
<comment type="function">
    <text evidence="1 10">Produces ATP from ADP in the presence of a proton gradient across the membrane. The gamma chain is believed to be important in regulating ATPase activity and the flow of protons through the CF(0) complex.</text>
</comment>
<evidence type="ECO:0000256" key="3">
    <source>
        <dbReference type="ARBA" id="ARBA00007681"/>
    </source>
</evidence>
<comment type="subunit">
    <text evidence="10">F-type ATPases have 2 components, CF(1) - the catalytic core - and CF(0) - the membrane proton channel. CF(1) has five subunits: alpha(3), beta(3), gamma(1), delta(1), epsilon(1). CF(0) has three main subunits: a, b and c.</text>
</comment>